<dbReference type="KEGG" id="ibu:IB211_00702c"/>
<dbReference type="AlphaFoldDB" id="A0A0S2W1A6"/>
<name>A0A0S2W1A6_9FIRM</name>
<gene>
    <name evidence="1" type="ORF">IB211_00702c</name>
</gene>
<organism evidence="1 2">
    <name type="scientific">Intestinimonas butyriciproducens</name>
    <dbReference type="NCBI Taxonomy" id="1297617"/>
    <lineage>
        <taxon>Bacteria</taxon>
        <taxon>Bacillati</taxon>
        <taxon>Bacillota</taxon>
        <taxon>Clostridia</taxon>
        <taxon>Eubacteriales</taxon>
        <taxon>Intestinimonas</taxon>
    </lineage>
</organism>
<accession>A0A0S2W1A6</accession>
<sequence>MIPCGEEKSKFFVSVGAAVVKPDFARVFQLGNFRRKLLSQRLPGLRFQENG</sequence>
<proteinExistence type="predicted"/>
<reference evidence="2" key="2">
    <citation type="submission" date="2015-04" db="EMBL/GenBank/DDBJ databases">
        <title>A butyrogenic pathway from the amino acid lysine in a human gut commensal.</title>
        <authorList>
            <person name="de Vos W.M."/>
            <person name="Bui N.T.P."/>
            <person name="Plugge C.M."/>
            <person name="Ritari J."/>
        </authorList>
    </citation>
    <scope>NUCLEOTIDE SEQUENCE [LARGE SCALE GENOMIC DNA]</scope>
    <source>
        <strain evidence="2">AF211</strain>
    </source>
</reference>
<evidence type="ECO:0000313" key="2">
    <source>
        <dbReference type="Proteomes" id="UP000064844"/>
    </source>
</evidence>
<protein>
    <submittedName>
        <fullName evidence="1">Uncharacterized protein</fullName>
    </submittedName>
</protein>
<evidence type="ECO:0000313" key="1">
    <source>
        <dbReference type="EMBL" id="ALP93097.1"/>
    </source>
</evidence>
<dbReference type="EMBL" id="CP011307">
    <property type="protein sequence ID" value="ALP93097.1"/>
    <property type="molecule type" value="Genomic_DNA"/>
</dbReference>
<dbReference type="Proteomes" id="UP000064844">
    <property type="component" value="Chromosome"/>
</dbReference>
<reference evidence="1 2" key="1">
    <citation type="journal article" date="2015" name="Nat. Commun.">
        <title>Production of butyrate from lysine and the Amadori product fructoselysine by a human gut commensal.</title>
        <authorList>
            <person name="Bui T.P."/>
            <person name="Ritari J."/>
            <person name="Boeren S."/>
            <person name="de Waard P."/>
            <person name="Plugge C.M."/>
            <person name="de Vos W.M."/>
        </authorList>
    </citation>
    <scope>NUCLEOTIDE SEQUENCE [LARGE SCALE GENOMIC DNA]</scope>
    <source>
        <strain evidence="1 2">AF211</strain>
    </source>
</reference>
<keyword evidence="2" id="KW-1185">Reference proteome</keyword>